<accession>A0A8C5WF85</accession>
<dbReference type="InterPro" id="IPR035778">
    <property type="entry name" value="SPRY_hnRNP_U"/>
</dbReference>
<keyword evidence="2" id="KW-0539">Nucleus</keyword>
<dbReference type="GeneTree" id="ENSGT00940000160376"/>
<keyword evidence="5" id="KW-1185">Reference proteome</keyword>
<dbReference type="PANTHER" id="PTHR12381">
    <property type="entry name" value="HETEROGENEOUS NUCLEAR RIBONUCLEOPROTEIN U FAMILY MEMBER"/>
    <property type="match status" value="1"/>
</dbReference>
<sequence length="377" mass="42831">LIYIGINLIHDLFDYFCLVATCDLQFKMDRDRYGGCPRFSFLFPFLWSGSKATHGVKKGKVYFEIKVSVTFLILGTSIVLSSEGEDDLSFAYDSRGLKATSGQFETYGKSFREYDLIGCYAVNSVEISFSKNGEDLGQAFHFNKSSLGDHALLPHIICKGCAFQVNFGQKLKPWHKSREGFRFLHDLKSEDLIRTPVPPRSKKACEMLMMVGLPASGKTTWALKHIQENPDKNYIHLSVDRFLPQMEADTLTLFLLATQCLKLSLAVAGSRKANYIIDQVSQWKLLCFTGFTCKAVLLVPPEGEWGRRLEERRKEGEIYPEGVLMQMKGYKDLQHETCKKPQSEALAEYATYWGKNSFLTPDGSRISPWIKQLLPSY</sequence>
<proteinExistence type="predicted"/>
<evidence type="ECO:0000313" key="4">
    <source>
        <dbReference type="Ensembl" id="ENSLLEP00000033733.1"/>
    </source>
</evidence>
<evidence type="ECO:0000313" key="5">
    <source>
        <dbReference type="Proteomes" id="UP000694569"/>
    </source>
</evidence>
<dbReference type="OrthoDB" id="445357at2759"/>
<feature type="domain" description="SPRY" evidence="3">
    <location>
        <begin position="58"/>
        <end position="171"/>
    </location>
</feature>
<dbReference type="AlphaFoldDB" id="A0A8C5WF85"/>
<evidence type="ECO:0000256" key="2">
    <source>
        <dbReference type="ARBA" id="ARBA00023242"/>
    </source>
</evidence>
<dbReference type="Proteomes" id="UP000694569">
    <property type="component" value="Unplaced"/>
</dbReference>
<dbReference type="Gene3D" id="3.40.50.300">
    <property type="entry name" value="P-loop containing nucleotide triphosphate hydrolases"/>
    <property type="match status" value="1"/>
</dbReference>
<organism evidence="4 5">
    <name type="scientific">Leptobrachium leishanense</name>
    <name type="common">Leishan spiny toad</name>
    <dbReference type="NCBI Taxonomy" id="445787"/>
    <lineage>
        <taxon>Eukaryota</taxon>
        <taxon>Metazoa</taxon>
        <taxon>Chordata</taxon>
        <taxon>Craniata</taxon>
        <taxon>Vertebrata</taxon>
        <taxon>Euteleostomi</taxon>
        <taxon>Amphibia</taxon>
        <taxon>Batrachia</taxon>
        <taxon>Anura</taxon>
        <taxon>Pelobatoidea</taxon>
        <taxon>Megophryidae</taxon>
        <taxon>Leptobrachium</taxon>
    </lineage>
</organism>
<dbReference type="InterPro" id="IPR043136">
    <property type="entry name" value="B30.2/SPRY_sf"/>
</dbReference>
<reference evidence="4" key="1">
    <citation type="submission" date="2025-08" db="UniProtKB">
        <authorList>
            <consortium name="Ensembl"/>
        </authorList>
    </citation>
    <scope>IDENTIFICATION</scope>
</reference>
<dbReference type="SMART" id="SM00449">
    <property type="entry name" value="SPRY"/>
    <property type="match status" value="1"/>
</dbReference>
<comment type="subcellular location">
    <subcellularLocation>
        <location evidence="1">Nucleus</location>
    </subcellularLocation>
</comment>
<protein>
    <recommendedName>
        <fullName evidence="3">SPRY domain-containing protein</fullName>
    </recommendedName>
</protein>
<dbReference type="GO" id="GO:0005634">
    <property type="term" value="C:nucleus"/>
    <property type="evidence" value="ECO:0007669"/>
    <property type="project" value="UniProtKB-SubCell"/>
</dbReference>
<name>A0A8C5WF85_9ANUR</name>
<evidence type="ECO:0000256" key="1">
    <source>
        <dbReference type="ARBA" id="ARBA00004123"/>
    </source>
</evidence>
<dbReference type="GO" id="GO:0000380">
    <property type="term" value="P:alternative mRNA splicing, via spliceosome"/>
    <property type="evidence" value="ECO:0007669"/>
    <property type="project" value="TreeGrafter"/>
</dbReference>
<dbReference type="GO" id="GO:0003723">
    <property type="term" value="F:RNA binding"/>
    <property type="evidence" value="ECO:0007669"/>
    <property type="project" value="TreeGrafter"/>
</dbReference>
<dbReference type="Ensembl" id="ENSLLET00000035013.1">
    <property type="protein sequence ID" value="ENSLLEP00000033733.1"/>
    <property type="gene ID" value="ENSLLEG00000021256.1"/>
</dbReference>
<dbReference type="InterPro" id="IPR013320">
    <property type="entry name" value="ConA-like_dom_sf"/>
</dbReference>
<dbReference type="PANTHER" id="PTHR12381:SF66">
    <property type="entry name" value="HETEROGENEOUS NUCLEAR RIBONUCLEOPROTEIN U-LIKE PROTEIN 2"/>
    <property type="match status" value="1"/>
</dbReference>
<dbReference type="Gene3D" id="2.60.120.920">
    <property type="match status" value="1"/>
</dbReference>
<evidence type="ECO:0000259" key="3">
    <source>
        <dbReference type="SMART" id="SM00449"/>
    </source>
</evidence>
<dbReference type="SUPFAM" id="SSF52540">
    <property type="entry name" value="P-loop containing nucleoside triphosphate hydrolases"/>
    <property type="match status" value="1"/>
</dbReference>
<dbReference type="Pfam" id="PF00622">
    <property type="entry name" value="SPRY"/>
    <property type="match status" value="1"/>
</dbReference>
<dbReference type="SUPFAM" id="SSF49899">
    <property type="entry name" value="Concanavalin A-like lectins/glucanases"/>
    <property type="match status" value="1"/>
</dbReference>
<dbReference type="InterPro" id="IPR027417">
    <property type="entry name" value="P-loop_NTPase"/>
</dbReference>
<dbReference type="InterPro" id="IPR003877">
    <property type="entry name" value="SPRY_dom"/>
</dbReference>
<reference evidence="4" key="2">
    <citation type="submission" date="2025-09" db="UniProtKB">
        <authorList>
            <consortium name="Ensembl"/>
        </authorList>
    </citation>
    <scope>IDENTIFICATION</scope>
</reference>
<dbReference type="Pfam" id="PF13671">
    <property type="entry name" value="AAA_33"/>
    <property type="match status" value="1"/>
</dbReference>
<dbReference type="CDD" id="cd12884">
    <property type="entry name" value="SPRY_hnRNP"/>
    <property type="match status" value="1"/>
</dbReference>